<dbReference type="InterPro" id="IPR011006">
    <property type="entry name" value="CheY-like_superfamily"/>
</dbReference>
<dbReference type="EMBL" id="JACTVA010000024">
    <property type="protein sequence ID" value="MBC9207968.1"/>
    <property type="molecule type" value="Genomic_DNA"/>
</dbReference>
<evidence type="ECO:0000313" key="4">
    <source>
        <dbReference type="EMBL" id="MBC9207968.1"/>
    </source>
</evidence>
<dbReference type="PANTHER" id="PTHR44591:SF3">
    <property type="entry name" value="RESPONSE REGULATORY DOMAIN-CONTAINING PROTEIN"/>
    <property type="match status" value="1"/>
</dbReference>
<dbReference type="InterPro" id="IPR050595">
    <property type="entry name" value="Bact_response_regulator"/>
</dbReference>
<feature type="domain" description="Response regulatory" evidence="3">
    <location>
        <begin position="8"/>
        <end position="119"/>
    </location>
</feature>
<dbReference type="RefSeq" id="WP_187785132.1">
    <property type="nucleotide sequence ID" value="NZ_JACTVA010000024.1"/>
</dbReference>
<evidence type="ECO:0000259" key="3">
    <source>
        <dbReference type="PROSITE" id="PS50110"/>
    </source>
</evidence>
<dbReference type="InterPro" id="IPR001789">
    <property type="entry name" value="Sig_transdc_resp-reg_receiver"/>
</dbReference>
<evidence type="ECO:0000256" key="2">
    <source>
        <dbReference type="PROSITE-ProRule" id="PRU00169"/>
    </source>
</evidence>
<dbReference type="SUPFAM" id="SSF52172">
    <property type="entry name" value="CheY-like"/>
    <property type="match status" value="1"/>
</dbReference>
<evidence type="ECO:0000313" key="5">
    <source>
        <dbReference type="Proteomes" id="UP000626026"/>
    </source>
</evidence>
<proteinExistence type="predicted"/>
<sequence>MPSPSAPCLLLVDDDPLVRMVLTMGLQDKGYDVTEAATGEAAMVLLERGLQPMAVVSDIDLGQGCNGIELAERLADTHPGLRVVLISGRLRPELKADRNHRAFLPKPFMIEALVRLLQH</sequence>
<dbReference type="SMART" id="SM00448">
    <property type="entry name" value="REC"/>
    <property type="match status" value="1"/>
</dbReference>
<protein>
    <submittedName>
        <fullName evidence="4">Response regulator</fullName>
    </submittedName>
</protein>
<keyword evidence="5" id="KW-1185">Reference proteome</keyword>
<dbReference type="PROSITE" id="PS50110">
    <property type="entry name" value="RESPONSE_REGULATORY"/>
    <property type="match status" value="1"/>
</dbReference>
<dbReference type="Gene3D" id="3.40.50.2300">
    <property type="match status" value="1"/>
</dbReference>
<feature type="modified residue" description="4-aspartylphosphate" evidence="2">
    <location>
        <position position="58"/>
    </location>
</feature>
<dbReference type="PANTHER" id="PTHR44591">
    <property type="entry name" value="STRESS RESPONSE REGULATOR PROTEIN 1"/>
    <property type="match status" value="1"/>
</dbReference>
<dbReference type="Proteomes" id="UP000626026">
    <property type="component" value="Unassembled WGS sequence"/>
</dbReference>
<name>A0ABR7RNL0_9PROT</name>
<comment type="caution">
    <text evidence="4">The sequence shown here is derived from an EMBL/GenBank/DDBJ whole genome shotgun (WGS) entry which is preliminary data.</text>
</comment>
<dbReference type="Pfam" id="PF00072">
    <property type="entry name" value="Response_reg"/>
    <property type="match status" value="1"/>
</dbReference>
<gene>
    <name evidence="4" type="ORF">IBL26_14075</name>
</gene>
<accession>A0ABR7RNL0</accession>
<reference evidence="4 5" key="1">
    <citation type="journal article" date="2013" name="Int. J. Syst. Evol. Microbiol.">
        <title>Roseomonas aerophila sp. nov., isolated from air.</title>
        <authorList>
            <person name="Kim S.J."/>
            <person name="Weon H.Y."/>
            <person name="Ahn J.H."/>
            <person name="Hong S.B."/>
            <person name="Seok S.J."/>
            <person name="Whang K.S."/>
            <person name="Kwon S.W."/>
        </authorList>
    </citation>
    <scope>NUCLEOTIDE SEQUENCE [LARGE SCALE GENOMIC DNA]</scope>
    <source>
        <strain evidence="4 5">NBRC 108923</strain>
    </source>
</reference>
<keyword evidence="1 2" id="KW-0597">Phosphoprotein</keyword>
<organism evidence="4 5">
    <name type="scientific">Teichococcus aerophilus</name>
    <dbReference type="NCBI Taxonomy" id="1224513"/>
    <lineage>
        <taxon>Bacteria</taxon>
        <taxon>Pseudomonadati</taxon>
        <taxon>Pseudomonadota</taxon>
        <taxon>Alphaproteobacteria</taxon>
        <taxon>Acetobacterales</taxon>
        <taxon>Roseomonadaceae</taxon>
        <taxon>Roseomonas</taxon>
    </lineage>
</organism>
<evidence type="ECO:0000256" key="1">
    <source>
        <dbReference type="ARBA" id="ARBA00022553"/>
    </source>
</evidence>